<reference evidence="4 5" key="1">
    <citation type="submission" date="2014-04" db="EMBL/GenBank/DDBJ databases">
        <title>Evolutionary Origins and Diversification of the Mycorrhizal Mutualists.</title>
        <authorList>
            <consortium name="DOE Joint Genome Institute"/>
            <consortium name="Mycorrhizal Genomics Consortium"/>
            <person name="Kohler A."/>
            <person name="Kuo A."/>
            <person name="Nagy L.G."/>
            <person name="Floudas D."/>
            <person name="Copeland A."/>
            <person name="Barry K.W."/>
            <person name="Cichocki N."/>
            <person name="Veneault-Fourrey C."/>
            <person name="LaButti K."/>
            <person name="Lindquist E.A."/>
            <person name="Lipzen A."/>
            <person name="Lundell T."/>
            <person name="Morin E."/>
            <person name="Murat C."/>
            <person name="Riley R."/>
            <person name="Ohm R."/>
            <person name="Sun H."/>
            <person name="Tunlid A."/>
            <person name="Henrissat B."/>
            <person name="Grigoriev I.V."/>
            <person name="Hibbett D.S."/>
            <person name="Martin F."/>
        </authorList>
    </citation>
    <scope>NUCLEOTIDE SEQUENCE [LARGE SCALE GENOMIC DNA]</scope>
    <source>
        <strain evidence="4 5">Koide BX008</strain>
    </source>
</reference>
<evidence type="ECO:0000256" key="1">
    <source>
        <dbReference type="ARBA" id="ARBA00023125"/>
    </source>
</evidence>
<feature type="non-terminal residue" evidence="4">
    <location>
        <position position="87"/>
    </location>
</feature>
<protein>
    <recommendedName>
        <fullName evidence="3">Fork-head domain-containing protein</fullName>
    </recommendedName>
</protein>
<gene>
    <name evidence="4" type="ORF">M378DRAFT_54705</name>
</gene>
<dbReference type="OrthoDB" id="5954824at2759"/>
<evidence type="ECO:0000313" key="4">
    <source>
        <dbReference type="EMBL" id="KIL65734.1"/>
    </source>
</evidence>
<dbReference type="GO" id="GO:0000981">
    <property type="term" value="F:DNA-binding transcription factor activity, RNA polymerase II-specific"/>
    <property type="evidence" value="ECO:0007669"/>
    <property type="project" value="TreeGrafter"/>
</dbReference>
<dbReference type="EMBL" id="KN818240">
    <property type="protein sequence ID" value="KIL65734.1"/>
    <property type="molecule type" value="Genomic_DNA"/>
</dbReference>
<comment type="subcellular location">
    <subcellularLocation>
        <location evidence="2">Nucleus</location>
    </subcellularLocation>
</comment>
<dbReference type="InParanoid" id="A0A0C2TFU4"/>
<sequence length="87" mass="10180">QRPPQSYPIIIKLAIYGSPMKMLTLKGIYEAIEERFEFFKKDKSGAWKRSIRHNLSLNRVFKNIPRPISEPGKGSYWELDFSQGEGY</sequence>
<keyword evidence="5" id="KW-1185">Reference proteome</keyword>
<dbReference type="CDD" id="cd00059">
    <property type="entry name" value="FH_FOX"/>
    <property type="match status" value="1"/>
</dbReference>
<dbReference type="SMART" id="SM00339">
    <property type="entry name" value="FH"/>
    <property type="match status" value="1"/>
</dbReference>
<dbReference type="GO" id="GO:0009653">
    <property type="term" value="P:anatomical structure morphogenesis"/>
    <property type="evidence" value="ECO:0007669"/>
    <property type="project" value="TreeGrafter"/>
</dbReference>
<dbReference type="Pfam" id="PF00250">
    <property type="entry name" value="Forkhead"/>
    <property type="match status" value="1"/>
</dbReference>
<dbReference type="InterPro" id="IPR001766">
    <property type="entry name" value="Fork_head_dom"/>
</dbReference>
<dbReference type="InterPro" id="IPR050211">
    <property type="entry name" value="FOX_domain-containing"/>
</dbReference>
<dbReference type="PANTHER" id="PTHR11829:SF343">
    <property type="entry name" value="FORK-HEAD DOMAIN-CONTAINING PROTEIN"/>
    <property type="match status" value="1"/>
</dbReference>
<dbReference type="GO" id="GO:0005634">
    <property type="term" value="C:nucleus"/>
    <property type="evidence" value="ECO:0007669"/>
    <property type="project" value="UniProtKB-SubCell"/>
</dbReference>
<accession>A0A0C2TFU4</accession>
<proteinExistence type="predicted"/>
<keyword evidence="1 2" id="KW-0238">DNA-binding</keyword>
<dbReference type="PANTHER" id="PTHR11829">
    <property type="entry name" value="FORKHEAD BOX PROTEIN"/>
    <property type="match status" value="1"/>
</dbReference>
<evidence type="ECO:0000256" key="2">
    <source>
        <dbReference type="PROSITE-ProRule" id="PRU00089"/>
    </source>
</evidence>
<feature type="domain" description="Fork-head" evidence="3">
    <location>
        <begin position="2"/>
        <end position="87"/>
    </location>
</feature>
<evidence type="ECO:0000259" key="3">
    <source>
        <dbReference type="PROSITE" id="PS50039"/>
    </source>
</evidence>
<dbReference type="InterPro" id="IPR036390">
    <property type="entry name" value="WH_DNA-bd_sf"/>
</dbReference>
<dbReference type="PRINTS" id="PR00053">
    <property type="entry name" value="FORKHEAD"/>
</dbReference>
<dbReference type="PROSITE" id="PS00657">
    <property type="entry name" value="FORK_HEAD_1"/>
    <property type="match status" value="1"/>
</dbReference>
<organism evidence="4 5">
    <name type="scientific">Amanita muscaria (strain Koide BX008)</name>
    <dbReference type="NCBI Taxonomy" id="946122"/>
    <lineage>
        <taxon>Eukaryota</taxon>
        <taxon>Fungi</taxon>
        <taxon>Dikarya</taxon>
        <taxon>Basidiomycota</taxon>
        <taxon>Agaricomycotina</taxon>
        <taxon>Agaricomycetes</taxon>
        <taxon>Agaricomycetidae</taxon>
        <taxon>Agaricales</taxon>
        <taxon>Pluteineae</taxon>
        <taxon>Amanitaceae</taxon>
        <taxon>Amanita</taxon>
    </lineage>
</organism>
<keyword evidence="2" id="KW-0539">Nucleus</keyword>
<dbReference type="PROSITE" id="PS50039">
    <property type="entry name" value="FORK_HEAD_3"/>
    <property type="match status" value="1"/>
</dbReference>
<dbReference type="STRING" id="946122.A0A0C2TFU4"/>
<dbReference type="Gene3D" id="1.10.10.10">
    <property type="entry name" value="Winged helix-like DNA-binding domain superfamily/Winged helix DNA-binding domain"/>
    <property type="match status" value="1"/>
</dbReference>
<dbReference type="HOGENOM" id="CLU_077699_6_2_1"/>
<dbReference type="GO" id="GO:0030154">
    <property type="term" value="P:cell differentiation"/>
    <property type="evidence" value="ECO:0007669"/>
    <property type="project" value="TreeGrafter"/>
</dbReference>
<name>A0A0C2TFU4_AMAMK</name>
<evidence type="ECO:0000313" key="5">
    <source>
        <dbReference type="Proteomes" id="UP000054549"/>
    </source>
</evidence>
<dbReference type="InterPro" id="IPR018122">
    <property type="entry name" value="TF_fork_head_CS_1"/>
</dbReference>
<dbReference type="Proteomes" id="UP000054549">
    <property type="component" value="Unassembled WGS sequence"/>
</dbReference>
<dbReference type="SUPFAM" id="SSF46785">
    <property type="entry name" value="Winged helix' DNA-binding domain"/>
    <property type="match status" value="1"/>
</dbReference>
<dbReference type="InterPro" id="IPR036388">
    <property type="entry name" value="WH-like_DNA-bd_sf"/>
</dbReference>
<feature type="DNA-binding region" description="Fork-head" evidence="2">
    <location>
        <begin position="2"/>
        <end position="87"/>
    </location>
</feature>
<dbReference type="AlphaFoldDB" id="A0A0C2TFU4"/>
<feature type="non-terminal residue" evidence="4">
    <location>
        <position position="1"/>
    </location>
</feature>
<dbReference type="GO" id="GO:0000978">
    <property type="term" value="F:RNA polymerase II cis-regulatory region sequence-specific DNA binding"/>
    <property type="evidence" value="ECO:0007669"/>
    <property type="project" value="TreeGrafter"/>
</dbReference>